<dbReference type="Proteomes" id="UP000193719">
    <property type="component" value="Unassembled WGS sequence"/>
</dbReference>
<name>A0A1Y1VD46_9FUNG</name>
<accession>A0A1Y1VD46</accession>
<reference evidence="2 3" key="1">
    <citation type="submission" date="2016-08" db="EMBL/GenBank/DDBJ databases">
        <title>Genomes of anaerobic fungi encode conserved fungal cellulosomes for biomass hydrolysis.</title>
        <authorList>
            <consortium name="DOE Joint Genome Institute"/>
            <person name="Haitjema C.H."/>
            <person name="Gilmore S.P."/>
            <person name="Henske J.K."/>
            <person name="Solomon K.V."/>
            <person name="De Groot R."/>
            <person name="Kuo A."/>
            <person name="Mondo S.J."/>
            <person name="Salamov A.A."/>
            <person name="Labutti K."/>
            <person name="Zhao Z."/>
            <person name="Chiniquy J."/>
            <person name="Barry K."/>
            <person name="Brewer H.M."/>
            <person name="Purvine S.O."/>
            <person name="Wright A.T."/>
            <person name="Boxma B."/>
            <person name="Van Alen T."/>
            <person name="Hackstein J.H."/>
            <person name="Baker S.E."/>
            <person name="Grigoriev I.V."/>
            <person name="O'Malley M.A."/>
        </authorList>
    </citation>
    <scope>NUCLEOTIDE SEQUENCE [LARGE SCALE GENOMIC DNA]</scope>
    <source>
        <strain evidence="3">finn</strain>
    </source>
</reference>
<dbReference type="AlphaFoldDB" id="A0A1Y1VD46"/>
<comment type="caution">
    <text evidence="2">The sequence shown here is derived from an EMBL/GenBank/DDBJ whole genome shotgun (WGS) entry which is preliminary data.</text>
</comment>
<evidence type="ECO:0000313" key="2">
    <source>
        <dbReference type="EMBL" id="ORX53029.1"/>
    </source>
</evidence>
<evidence type="ECO:0000256" key="1">
    <source>
        <dbReference type="SAM" id="MobiDB-lite"/>
    </source>
</evidence>
<organism evidence="2 3">
    <name type="scientific">Piromyces finnis</name>
    <dbReference type="NCBI Taxonomy" id="1754191"/>
    <lineage>
        <taxon>Eukaryota</taxon>
        <taxon>Fungi</taxon>
        <taxon>Fungi incertae sedis</taxon>
        <taxon>Chytridiomycota</taxon>
        <taxon>Chytridiomycota incertae sedis</taxon>
        <taxon>Neocallimastigomycetes</taxon>
        <taxon>Neocallimastigales</taxon>
        <taxon>Neocallimastigaceae</taxon>
        <taxon>Piromyces</taxon>
    </lineage>
</organism>
<reference evidence="2 3" key="2">
    <citation type="submission" date="2016-08" db="EMBL/GenBank/DDBJ databases">
        <title>Pervasive Adenine N6-methylation of Active Genes in Fungi.</title>
        <authorList>
            <consortium name="DOE Joint Genome Institute"/>
            <person name="Mondo S.J."/>
            <person name="Dannebaum R.O."/>
            <person name="Kuo R.C."/>
            <person name="Labutti K."/>
            <person name="Haridas S."/>
            <person name="Kuo A."/>
            <person name="Salamov A."/>
            <person name="Ahrendt S.R."/>
            <person name="Lipzen A."/>
            <person name="Sullivan W."/>
            <person name="Andreopoulos W.B."/>
            <person name="Clum A."/>
            <person name="Lindquist E."/>
            <person name="Daum C."/>
            <person name="Ramamoorthy G.K."/>
            <person name="Gryganskyi A."/>
            <person name="Culley D."/>
            <person name="Magnuson J.K."/>
            <person name="James T.Y."/>
            <person name="O'Malley M.A."/>
            <person name="Stajich J.E."/>
            <person name="Spatafora J.W."/>
            <person name="Visel A."/>
            <person name="Grigoriev I.V."/>
        </authorList>
    </citation>
    <scope>NUCLEOTIDE SEQUENCE [LARGE SCALE GENOMIC DNA]</scope>
    <source>
        <strain evidence="3">finn</strain>
    </source>
</reference>
<gene>
    <name evidence="2" type="ORF">BCR36DRAFT_29547</name>
</gene>
<proteinExistence type="predicted"/>
<sequence length="99" mass="11906">MNNNYMNRNIPIDMNNYYHSGIRNNDSTYNINPYDMNTPRFNDISNQEEFNNPQTNGNRINYNIHNQRNEKENFGQDYNKINDMYNGKQRSNENSNDLN</sequence>
<protein>
    <submittedName>
        <fullName evidence="2">Uncharacterized protein</fullName>
    </submittedName>
</protein>
<dbReference type="EMBL" id="MCFH01000014">
    <property type="protein sequence ID" value="ORX53029.1"/>
    <property type="molecule type" value="Genomic_DNA"/>
</dbReference>
<feature type="region of interest" description="Disordered" evidence="1">
    <location>
        <begin position="78"/>
        <end position="99"/>
    </location>
</feature>
<feature type="compositionally biased region" description="Polar residues" evidence="1">
    <location>
        <begin position="88"/>
        <end position="99"/>
    </location>
</feature>
<keyword evidence="3" id="KW-1185">Reference proteome</keyword>
<evidence type="ECO:0000313" key="3">
    <source>
        <dbReference type="Proteomes" id="UP000193719"/>
    </source>
</evidence>